<dbReference type="Pfam" id="PF00067">
    <property type="entry name" value="p450"/>
    <property type="match status" value="1"/>
</dbReference>
<evidence type="ECO:0000256" key="1">
    <source>
        <dbReference type="ARBA" id="ARBA00001971"/>
    </source>
</evidence>
<evidence type="ECO:0000256" key="4">
    <source>
        <dbReference type="ARBA" id="ARBA00022723"/>
    </source>
</evidence>
<dbReference type="SUPFAM" id="SSF48264">
    <property type="entry name" value="Cytochrome P450"/>
    <property type="match status" value="1"/>
</dbReference>
<sequence>MLSRLSVVKFKQPGIASPVLARFRSVQAQPQVTVTLEGQSEVEYANALPYEKIPRPSFWQMMVGFAPGGRYSNVTFPELHRRFRRDYGDLMVMPGQFGRKDVVLTFRPDDFKKLFRTEGQWPNRIALETFVHYRKNVRPDVFKGMGGLVNEQGENWQHFRTIVNPVMMQPKTIRLYVDKLDEIAREFMGIISEIRDEKNEMPADFSQWLNRWALETVGVLALDTRLGVLGKDTSADTNSMMTNISEVVKLSYQLDILPSIWRYYKTPAFKRLMTVLDELTRIIMAKVDEAVIRLDKNPSLDSDSQSVLEKLLKVNRDVAVVMAFDMLLAGVDTTSAATSGILYCLAKNPDKQARLREELRTILPNKDSPLTPDNMRNLPYLRACIKEGLRMYPPVAGNVRQTGKDIVLQGYQIPKGTDVAMAAMILHSGDEYFERGNEFLPERWLKAETGCPSGKDVHPFLFLPFGFGPRACVGLRMANLEMEMLVARITRRFEYRWNYDDLRILSTLVLIPENELKFQMVEVDS</sequence>
<dbReference type="InterPro" id="IPR036396">
    <property type="entry name" value="Cyt_P450_sf"/>
</dbReference>
<dbReference type="InterPro" id="IPR017972">
    <property type="entry name" value="Cyt_P450_CS"/>
</dbReference>
<keyword evidence="6 8" id="KW-0408">Iron</keyword>
<dbReference type="AlphaFoldDB" id="A0A1Q3FQY1"/>
<keyword evidence="3 8" id="KW-0349">Heme</keyword>
<proteinExistence type="inferred from homology"/>
<dbReference type="InterPro" id="IPR050479">
    <property type="entry name" value="CYP11_CYP27_families"/>
</dbReference>
<dbReference type="PANTHER" id="PTHR24279">
    <property type="entry name" value="CYTOCHROME P450"/>
    <property type="match status" value="1"/>
</dbReference>
<dbReference type="GO" id="GO:0004497">
    <property type="term" value="F:monooxygenase activity"/>
    <property type="evidence" value="ECO:0007669"/>
    <property type="project" value="UniProtKB-KW"/>
</dbReference>
<dbReference type="PRINTS" id="PR00385">
    <property type="entry name" value="P450"/>
</dbReference>
<evidence type="ECO:0000256" key="6">
    <source>
        <dbReference type="ARBA" id="ARBA00023004"/>
    </source>
</evidence>
<organism evidence="10">
    <name type="scientific">Culex tarsalis</name>
    <name type="common">Encephalitis mosquito</name>
    <dbReference type="NCBI Taxonomy" id="7177"/>
    <lineage>
        <taxon>Eukaryota</taxon>
        <taxon>Metazoa</taxon>
        <taxon>Ecdysozoa</taxon>
        <taxon>Arthropoda</taxon>
        <taxon>Hexapoda</taxon>
        <taxon>Insecta</taxon>
        <taxon>Pterygota</taxon>
        <taxon>Neoptera</taxon>
        <taxon>Endopterygota</taxon>
        <taxon>Diptera</taxon>
        <taxon>Nematocera</taxon>
        <taxon>Culicoidea</taxon>
        <taxon>Culicidae</taxon>
        <taxon>Culicinae</taxon>
        <taxon>Culicini</taxon>
        <taxon>Culex</taxon>
        <taxon>Culex</taxon>
    </lineage>
</organism>
<name>A0A1Q3FQY1_CULTA</name>
<protein>
    <submittedName>
        <fullName evidence="10">Putative cytochrome p450 12a4 mitochondrial</fullName>
    </submittedName>
</protein>
<evidence type="ECO:0000256" key="2">
    <source>
        <dbReference type="ARBA" id="ARBA00010617"/>
    </source>
</evidence>
<dbReference type="PANTHER" id="PTHR24279:SF120">
    <property type="entry name" value="CYTOCHROME P450"/>
    <property type="match status" value="1"/>
</dbReference>
<keyword evidence="7 9" id="KW-0503">Monooxygenase</keyword>
<dbReference type="PRINTS" id="PR00463">
    <property type="entry name" value="EP450I"/>
</dbReference>
<feature type="binding site" description="axial binding residue" evidence="8">
    <location>
        <position position="472"/>
    </location>
    <ligand>
        <name>heme</name>
        <dbReference type="ChEBI" id="CHEBI:30413"/>
    </ligand>
    <ligandPart>
        <name>Fe</name>
        <dbReference type="ChEBI" id="CHEBI:18248"/>
    </ligandPart>
</feature>
<dbReference type="CDD" id="cd11054">
    <property type="entry name" value="CYP24A1-like"/>
    <property type="match status" value="1"/>
</dbReference>
<comment type="cofactor">
    <cofactor evidence="1 8">
        <name>heme</name>
        <dbReference type="ChEBI" id="CHEBI:30413"/>
    </cofactor>
</comment>
<evidence type="ECO:0000313" key="10">
    <source>
        <dbReference type="EMBL" id="JAV29954.1"/>
    </source>
</evidence>
<evidence type="ECO:0000256" key="5">
    <source>
        <dbReference type="ARBA" id="ARBA00023002"/>
    </source>
</evidence>
<evidence type="ECO:0000256" key="7">
    <source>
        <dbReference type="ARBA" id="ARBA00023033"/>
    </source>
</evidence>
<evidence type="ECO:0000256" key="8">
    <source>
        <dbReference type="PIRSR" id="PIRSR602401-1"/>
    </source>
</evidence>
<dbReference type="EMBL" id="GFDL01005091">
    <property type="protein sequence ID" value="JAV29954.1"/>
    <property type="molecule type" value="Transcribed_RNA"/>
</dbReference>
<comment type="similarity">
    <text evidence="2 9">Belongs to the cytochrome P450 family.</text>
</comment>
<dbReference type="InterPro" id="IPR002401">
    <property type="entry name" value="Cyt_P450_E_grp-I"/>
</dbReference>
<dbReference type="FunFam" id="1.10.630.10:FF:000006">
    <property type="entry name" value="Cytochrome P450 302a1, mitochondrial"/>
    <property type="match status" value="1"/>
</dbReference>
<dbReference type="Gene3D" id="1.10.630.10">
    <property type="entry name" value="Cytochrome P450"/>
    <property type="match status" value="1"/>
</dbReference>
<evidence type="ECO:0000256" key="3">
    <source>
        <dbReference type="ARBA" id="ARBA00022617"/>
    </source>
</evidence>
<reference evidence="10" key="1">
    <citation type="submission" date="2017-01" db="EMBL/GenBank/DDBJ databases">
        <title>A deep insight into the sialotranscriptome of adult male and female Cluex tarsalis mosquitoes.</title>
        <authorList>
            <person name="Ribeiro J.M."/>
            <person name="Moreira F."/>
            <person name="Bernard K.A."/>
            <person name="Calvo E."/>
        </authorList>
    </citation>
    <scope>NUCLEOTIDE SEQUENCE</scope>
    <source>
        <strain evidence="10">Kern County</strain>
        <tissue evidence="10">Salivary glands</tissue>
    </source>
</reference>
<evidence type="ECO:0000256" key="9">
    <source>
        <dbReference type="RuleBase" id="RU000461"/>
    </source>
</evidence>
<dbReference type="PROSITE" id="PS00086">
    <property type="entry name" value="CYTOCHROME_P450"/>
    <property type="match status" value="1"/>
</dbReference>
<dbReference type="GO" id="GO:0016705">
    <property type="term" value="F:oxidoreductase activity, acting on paired donors, with incorporation or reduction of molecular oxygen"/>
    <property type="evidence" value="ECO:0007669"/>
    <property type="project" value="InterPro"/>
</dbReference>
<dbReference type="GO" id="GO:0005506">
    <property type="term" value="F:iron ion binding"/>
    <property type="evidence" value="ECO:0007669"/>
    <property type="project" value="InterPro"/>
</dbReference>
<dbReference type="InterPro" id="IPR001128">
    <property type="entry name" value="Cyt_P450"/>
</dbReference>
<keyword evidence="4 8" id="KW-0479">Metal-binding</keyword>
<dbReference type="GO" id="GO:0020037">
    <property type="term" value="F:heme binding"/>
    <property type="evidence" value="ECO:0007669"/>
    <property type="project" value="InterPro"/>
</dbReference>
<accession>A0A1Q3FQY1</accession>
<keyword evidence="5 9" id="KW-0560">Oxidoreductase</keyword>